<evidence type="ECO:0000313" key="2">
    <source>
        <dbReference type="EMBL" id="QMS85501.1"/>
    </source>
</evidence>
<proteinExistence type="predicted"/>
<dbReference type="PROSITE" id="PS50943">
    <property type="entry name" value="HTH_CROC1"/>
    <property type="match status" value="1"/>
</dbReference>
<dbReference type="InterPro" id="IPR001387">
    <property type="entry name" value="Cro/C1-type_HTH"/>
</dbReference>
<dbReference type="InterPro" id="IPR010982">
    <property type="entry name" value="Lambda_DNA-bd_dom_sf"/>
</dbReference>
<feature type="domain" description="HTH cro/C1-type" evidence="1">
    <location>
        <begin position="20"/>
        <end position="74"/>
    </location>
</feature>
<dbReference type="CDD" id="cd00093">
    <property type="entry name" value="HTH_XRE"/>
    <property type="match status" value="1"/>
</dbReference>
<dbReference type="Proteomes" id="UP000514720">
    <property type="component" value="Chromosome"/>
</dbReference>
<dbReference type="RefSeq" id="WP_258877300.1">
    <property type="nucleotide sequence ID" value="NZ_CP048914.1"/>
</dbReference>
<organism evidence="2 3">
    <name type="scientific">Candidatus Xianfuyuplasma coldseepsis</name>
    <dbReference type="NCBI Taxonomy" id="2782163"/>
    <lineage>
        <taxon>Bacteria</taxon>
        <taxon>Bacillati</taxon>
        <taxon>Mycoplasmatota</taxon>
        <taxon>Mollicutes</taxon>
        <taxon>Candidatus Izemoplasmatales</taxon>
        <taxon>Candidatus Izemoplasmataceae</taxon>
        <taxon>Candidatus Xianfuyuplasma</taxon>
    </lineage>
</organism>
<evidence type="ECO:0000313" key="3">
    <source>
        <dbReference type="Proteomes" id="UP000514720"/>
    </source>
</evidence>
<dbReference type="Pfam" id="PF01381">
    <property type="entry name" value="HTH_3"/>
    <property type="match status" value="1"/>
</dbReference>
<dbReference type="Gene3D" id="1.10.260.40">
    <property type="entry name" value="lambda repressor-like DNA-binding domains"/>
    <property type="match status" value="1"/>
</dbReference>
<evidence type="ECO:0000259" key="1">
    <source>
        <dbReference type="PROSITE" id="PS50943"/>
    </source>
</evidence>
<keyword evidence="3" id="KW-1185">Reference proteome</keyword>
<accession>A0A7L7KRQ4</accession>
<dbReference type="KEGG" id="xcl:G4Z02_07020"/>
<dbReference type="SMART" id="SM00530">
    <property type="entry name" value="HTH_XRE"/>
    <property type="match status" value="1"/>
</dbReference>
<dbReference type="GO" id="GO:0003677">
    <property type="term" value="F:DNA binding"/>
    <property type="evidence" value="ECO:0007669"/>
    <property type="project" value="InterPro"/>
</dbReference>
<reference evidence="2 3" key="1">
    <citation type="submission" date="2020-02" db="EMBL/GenBank/DDBJ databases">
        <authorList>
            <person name="Zheng R.K."/>
            <person name="Sun C.M."/>
        </authorList>
    </citation>
    <scope>NUCLEOTIDE SEQUENCE [LARGE SCALE GENOMIC DNA]</scope>
    <source>
        <strain evidence="3">zrk13</strain>
    </source>
</reference>
<dbReference type="EMBL" id="CP048914">
    <property type="protein sequence ID" value="QMS85501.1"/>
    <property type="molecule type" value="Genomic_DNA"/>
</dbReference>
<dbReference type="SUPFAM" id="SSF47413">
    <property type="entry name" value="lambda repressor-like DNA-binding domains"/>
    <property type="match status" value="1"/>
</dbReference>
<dbReference type="AlphaFoldDB" id="A0A7L7KRQ4"/>
<gene>
    <name evidence="2" type="ORF">G4Z02_07020</name>
</gene>
<sequence>MNINLQIHKKHSQVILGITLRYARLKANLSLRDLSELANISHTFIANIETGKVVANSETLRDLFAILHIEYRDDETLISEFTERYNRVFNNLYMDRLERTLDDISILEAEEEKYLNSIVIIDYSLLRFLHAAISDSMTSYLRQNLDLLKRVSSLLSEEQQQVKFLIFGIDAYNHGDYKRGYEMLLQARKIGNASIDPLINDYVIRCEVKMFMFMDAQQLADQTIDELEADINYMRAMKVRLSIAYSHMLLHKYDAVDLYLDKVCHYGTEFNELSLLDQCHSIRAVSYLLQKRYQDVERTVNLVVHDNPISLIVKMDVAAYQGNIDRVREMYQHAMQDVILVHHKRDQMFFTLVAHTLQAYVLEETVYVAKLEELIDFTKAHMDLELLMFAYDLLIVYYRQSRHYKQALELSEQARGIRSFGQLNS</sequence>
<name>A0A7L7KRQ4_9MOLU</name>
<protein>
    <submittedName>
        <fullName evidence="2">Helix-turn-helix transcriptional regulator</fullName>
    </submittedName>
</protein>